<dbReference type="Proteomes" id="UP001497535">
    <property type="component" value="Unassembled WGS sequence"/>
</dbReference>
<keyword evidence="2" id="KW-1185">Reference proteome</keyword>
<gene>
    <name evidence="1" type="ORF">MENTE1834_LOCUS38084</name>
</gene>
<protein>
    <submittedName>
        <fullName evidence="1">Uncharacterized protein</fullName>
    </submittedName>
</protein>
<dbReference type="EMBL" id="CAVMJV010000081">
    <property type="protein sequence ID" value="CAK5090305.1"/>
    <property type="molecule type" value="Genomic_DNA"/>
</dbReference>
<reference evidence="1" key="1">
    <citation type="submission" date="2023-11" db="EMBL/GenBank/DDBJ databases">
        <authorList>
            <person name="Poullet M."/>
        </authorList>
    </citation>
    <scope>NUCLEOTIDE SEQUENCE</scope>
    <source>
        <strain evidence="1">E1834</strain>
    </source>
</reference>
<accession>A0ACB1AFR9</accession>
<proteinExistence type="predicted"/>
<comment type="caution">
    <text evidence="1">The sequence shown here is derived from an EMBL/GenBank/DDBJ whole genome shotgun (WGS) entry which is preliminary data.</text>
</comment>
<organism evidence="1 2">
    <name type="scientific">Meloidogyne enterolobii</name>
    <name type="common">Root-knot nematode worm</name>
    <name type="synonym">Meloidogyne mayaguensis</name>
    <dbReference type="NCBI Taxonomy" id="390850"/>
    <lineage>
        <taxon>Eukaryota</taxon>
        <taxon>Metazoa</taxon>
        <taxon>Ecdysozoa</taxon>
        <taxon>Nematoda</taxon>
        <taxon>Chromadorea</taxon>
        <taxon>Rhabditida</taxon>
        <taxon>Tylenchina</taxon>
        <taxon>Tylenchomorpha</taxon>
        <taxon>Tylenchoidea</taxon>
        <taxon>Meloidogynidae</taxon>
        <taxon>Meloidogyninae</taxon>
        <taxon>Meloidogyne</taxon>
    </lineage>
</organism>
<evidence type="ECO:0000313" key="2">
    <source>
        <dbReference type="Proteomes" id="UP001497535"/>
    </source>
</evidence>
<evidence type="ECO:0000313" key="1">
    <source>
        <dbReference type="EMBL" id="CAK5090305.1"/>
    </source>
</evidence>
<name>A0ACB1AFR9_MELEN</name>
<sequence length="291" mass="34249">MGIHERHLLCLSKNLENLEKSYWHENCLTCVKCNKNVGNDNKCFVHDGRIFCTEDYSMLFGPNAQATCTRCGQSITPTELVYRSAGIFVYHLNCFTCFCCGQQLTLGEQYINVGGQLICQREVNLWRLQQQQQQQQHLGNLMFLCKIVFLSGKTLKKNTKSSGKTQNFTFRKTNTNKYIFKKHKTYSGKTFLNFKAQQQTNFLPIPPFPELEFNLQRQNYNNRPHRRHRDRSKKIPKRPRTILNAPQRKAFKYAFEKGQKPTRKVREQLARETGLSVRVVQVWFQNQRFSF</sequence>